<feature type="compositionally biased region" description="Polar residues" evidence="1">
    <location>
        <begin position="551"/>
        <end position="576"/>
    </location>
</feature>
<dbReference type="AlphaFoldDB" id="A0A1I6INZ3"/>
<organism evidence="3 4">
    <name type="scientific">Anaeromicropila populeti</name>
    <dbReference type="NCBI Taxonomy" id="37658"/>
    <lineage>
        <taxon>Bacteria</taxon>
        <taxon>Bacillati</taxon>
        <taxon>Bacillota</taxon>
        <taxon>Clostridia</taxon>
        <taxon>Lachnospirales</taxon>
        <taxon>Lachnospiraceae</taxon>
        <taxon>Anaeromicropila</taxon>
    </lineage>
</organism>
<dbReference type="Pfam" id="PF11104">
    <property type="entry name" value="PilM_2"/>
    <property type="match status" value="1"/>
</dbReference>
<dbReference type="EMBL" id="FOYZ01000003">
    <property type="protein sequence ID" value="SFR68453.1"/>
    <property type="molecule type" value="Genomic_DNA"/>
</dbReference>
<feature type="transmembrane region" description="Helical" evidence="2">
    <location>
        <begin position="385"/>
        <end position="407"/>
    </location>
</feature>
<dbReference type="Proteomes" id="UP000199659">
    <property type="component" value="Unassembled WGS sequence"/>
</dbReference>
<proteinExistence type="predicted"/>
<dbReference type="CDD" id="cd24049">
    <property type="entry name" value="ASKHA_NBD_PilM"/>
    <property type="match status" value="1"/>
</dbReference>
<dbReference type="InterPro" id="IPR005883">
    <property type="entry name" value="PilM"/>
</dbReference>
<dbReference type="STRING" id="37658.SAMN05661086_00968"/>
<evidence type="ECO:0000313" key="4">
    <source>
        <dbReference type="Proteomes" id="UP000199659"/>
    </source>
</evidence>
<dbReference type="Gene3D" id="3.30.1490.300">
    <property type="match status" value="1"/>
</dbReference>
<evidence type="ECO:0000256" key="2">
    <source>
        <dbReference type="SAM" id="Phobius"/>
    </source>
</evidence>
<keyword evidence="4" id="KW-1185">Reference proteome</keyword>
<name>A0A1I6INZ3_9FIRM</name>
<dbReference type="PANTHER" id="PTHR32432:SF3">
    <property type="entry name" value="ETHANOLAMINE UTILIZATION PROTEIN EUTJ"/>
    <property type="match status" value="1"/>
</dbReference>
<gene>
    <name evidence="3" type="ORF">SAMN05661086_00968</name>
</gene>
<evidence type="ECO:0000313" key="3">
    <source>
        <dbReference type="EMBL" id="SFR68453.1"/>
    </source>
</evidence>
<keyword evidence="2" id="KW-0812">Transmembrane</keyword>
<dbReference type="Gene3D" id="3.30.420.40">
    <property type="match status" value="2"/>
</dbReference>
<accession>A0A1I6INZ3</accession>
<keyword evidence="2" id="KW-0472">Membrane</keyword>
<dbReference type="RefSeq" id="WP_177214552.1">
    <property type="nucleotide sequence ID" value="NZ_FOYZ01000003.1"/>
</dbReference>
<evidence type="ECO:0000256" key="1">
    <source>
        <dbReference type="SAM" id="MobiDB-lite"/>
    </source>
</evidence>
<sequence>MAKRVLSIEIGARSTKLSEVSYIKGTPNVHKCVSIPTPQGAVEDGYIRDKNMFATVLRQALADANIKTREVIFTVNSTKVANREVLIPAVKEQTIKSIVMNQATEYFPIDISEYTISYYILSRVSNGKDKQIKLLVLAAPVNLIRGYYGLADALEMQVESIDYIGNSYFQIAKKQVGQGVSIAVHINENSSIINIIENESLMLQRIIPYGANGVIEAVQKHSTFKVTTSEEAVSLLCREKIINHQFDLAKEDGVTYAVASEGYEKIMKEARAREDVTQAFKFVVSNVIRVLDYFSSKNPEKKISFIHLSGIGSRFMGVAQLFHNELGLDAKKMEDLFSIRFDKNALANPAESSEFLACIGACVKPIGFEIHDDKMKAGNRGTTKGVMLGASACMILTTGLILVSVFANIGYAAKKRQLENDIASRSSVEVIYNEYNKVLADYNTLAGVYDSTRNANENLDKLIGELEEKLPKAVSVTALSITDTNVSLTITLDKTITVAKLLMQLQQIDCLDKISIDSTNTSDVDDGPATVSIIVNAVYTQDAFDKLVDTDSGSVDNEATGAETTEQSDNTEVSAE</sequence>
<keyword evidence="2" id="KW-1133">Transmembrane helix</keyword>
<dbReference type="InterPro" id="IPR050696">
    <property type="entry name" value="FtsA/MreB"/>
</dbReference>
<feature type="region of interest" description="Disordered" evidence="1">
    <location>
        <begin position="550"/>
        <end position="576"/>
    </location>
</feature>
<reference evidence="3 4" key="1">
    <citation type="submission" date="2016-10" db="EMBL/GenBank/DDBJ databases">
        <authorList>
            <person name="de Groot N.N."/>
        </authorList>
    </citation>
    <scope>NUCLEOTIDE SEQUENCE [LARGE SCALE GENOMIC DNA]</scope>
    <source>
        <strain evidence="3 4">743A</strain>
    </source>
</reference>
<protein>
    <submittedName>
        <fullName evidence="3">Type IV pilus assembly protein PilM</fullName>
    </submittedName>
</protein>
<dbReference type="PANTHER" id="PTHR32432">
    <property type="entry name" value="CELL DIVISION PROTEIN FTSA-RELATED"/>
    <property type="match status" value="1"/>
</dbReference>